<dbReference type="RefSeq" id="WP_256311131.1">
    <property type="nucleotide sequence ID" value="NZ_JANGAC010000005.1"/>
</dbReference>
<reference evidence="8 9" key="1">
    <citation type="submission" date="2022-06" db="EMBL/GenBank/DDBJ databases">
        <title>Isolation of gut microbiota from human fecal samples.</title>
        <authorList>
            <person name="Pamer E.G."/>
            <person name="Barat B."/>
            <person name="Waligurski E."/>
            <person name="Medina S."/>
            <person name="Paddock L."/>
            <person name="Mostad J."/>
        </authorList>
    </citation>
    <scope>NUCLEOTIDE SEQUENCE [LARGE SCALE GENOMIC DNA]</scope>
    <source>
        <strain evidence="8 9">DFI.7.95</strain>
    </source>
</reference>
<dbReference type="EMBL" id="JANGAC010000005">
    <property type="protein sequence ID" value="MCQ4923081.1"/>
    <property type="molecule type" value="Genomic_DNA"/>
</dbReference>
<comment type="subcellular location">
    <subcellularLocation>
        <location evidence="1">Cell membrane</location>
        <topology evidence="1">Lipid-anchor</topology>
    </subcellularLocation>
</comment>
<dbReference type="PROSITE" id="PS01040">
    <property type="entry name" value="SBP_BACTERIAL_5"/>
    <property type="match status" value="1"/>
</dbReference>
<feature type="domain" description="Solute-binding protein family 5" evidence="7">
    <location>
        <begin position="88"/>
        <end position="445"/>
    </location>
</feature>
<organism evidence="8 9">
    <name type="scientific">Tissierella carlieri</name>
    <dbReference type="NCBI Taxonomy" id="689904"/>
    <lineage>
        <taxon>Bacteria</taxon>
        <taxon>Bacillati</taxon>
        <taxon>Bacillota</taxon>
        <taxon>Tissierellia</taxon>
        <taxon>Tissierellales</taxon>
        <taxon>Tissierellaceae</taxon>
        <taxon>Tissierella</taxon>
    </lineage>
</organism>
<feature type="chain" id="PRO_5047293494" evidence="6">
    <location>
        <begin position="23"/>
        <end position="532"/>
    </location>
</feature>
<evidence type="ECO:0000259" key="7">
    <source>
        <dbReference type="Pfam" id="PF00496"/>
    </source>
</evidence>
<gene>
    <name evidence="8" type="ORF">NE686_08305</name>
</gene>
<sequence>MKRKLFLTIIALVLVTVMVIGCTPKTTTNTPSEGEKGGESKPGKEKVLIVRASGDPMSFNPDTLPDDNAYPIVQNIYNRLVKLDASKQIIPDLATKWDVSEDGKAITFYLRKDVKWHDGEGVTSEDVKYTFDTIKANESYYMSSRLSIVDSIDTPDDYTVVFNMNQADVSFIADLGWYATFILPEHVYNNGQPWEENPASKNPIGSGPFKFSEFKQGESITLIPNPNYHEGAPKLDKIIFSIIPDDATAVQALLNGDIDVYENVPSANVAEMEANGNIRLALNEYPSPMRIIFNLKDKTLQDVNLRKAIATAINKEEISQKIYNGVQKPEYNMYPSLIEWVSNSEETSPRFNIEEAIKILEDAGYKKDANGFYVRGLTIDVFEGSGYPDAAKLMEATLAKAGIELKVQVHEYNAWFDKVGTQRDFMLELQGGFMGPDPAALQKRFGTGVGSNYGEYSNKEFDDLLVQGASTGDQARRAEYYKKAQAILAEDIPYIPIVAFAGYDANNVQFINLPIDGAGKWGWAEYTFTDLK</sequence>
<feature type="region of interest" description="Disordered" evidence="5">
    <location>
        <begin position="25"/>
        <end position="44"/>
    </location>
</feature>
<evidence type="ECO:0000256" key="3">
    <source>
        <dbReference type="ARBA" id="ARBA00022448"/>
    </source>
</evidence>
<evidence type="ECO:0000256" key="6">
    <source>
        <dbReference type="SAM" id="SignalP"/>
    </source>
</evidence>
<dbReference type="Gene3D" id="3.40.190.10">
    <property type="entry name" value="Periplasmic binding protein-like II"/>
    <property type="match status" value="1"/>
</dbReference>
<accession>A0ABT1S9C9</accession>
<evidence type="ECO:0000313" key="9">
    <source>
        <dbReference type="Proteomes" id="UP001524478"/>
    </source>
</evidence>
<evidence type="ECO:0000256" key="2">
    <source>
        <dbReference type="ARBA" id="ARBA00005695"/>
    </source>
</evidence>
<dbReference type="PIRSF" id="PIRSF002741">
    <property type="entry name" value="MppA"/>
    <property type="match status" value="1"/>
</dbReference>
<evidence type="ECO:0000313" key="8">
    <source>
        <dbReference type="EMBL" id="MCQ4923081.1"/>
    </source>
</evidence>
<proteinExistence type="inferred from homology"/>
<comment type="caution">
    <text evidence="8">The sequence shown here is derived from an EMBL/GenBank/DDBJ whole genome shotgun (WGS) entry which is preliminary data.</text>
</comment>
<dbReference type="Pfam" id="PF00496">
    <property type="entry name" value="SBP_bac_5"/>
    <property type="match status" value="1"/>
</dbReference>
<dbReference type="Gene3D" id="3.90.76.10">
    <property type="entry name" value="Dipeptide-binding Protein, Domain 1"/>
    <property type="match status" value="1"/>
</dbReference>
<dbReference type="InterPro" id="IPR030678">
    <property type="entry name" value="Peptide/Ni-bd"/>
</dbReference>
<feature type="compositionally biased region" description="Basic and acidic residues" evidence="5">
    <location>
        <begin position="33"/>
        <end position="44"/>
    </location>
</feature>
<evidence type="ECO:0000256" key="1">
    <source>
        <dbReference type="ARBA" id="ARBA00004193"/>
    </source>
</evidence>
<dbReference type="PROSITE" id="PS51257">
    <property type="entry name" value="PROKAR_LIPOPROTEIN"/>
    <property type="match status" value="1"/>
</dbReference>
<keyword evidence="4 6" id="KW-0732">Signal</keyword>
<evidence type="ECO:0000256" key="5">
    <source>
        <dbReference type="SAM" id="MobiDB-lite"/>
    </source>
</evidence>
<dbReference type="InterPro" id="IPR023765">
    <property type="entry name" value="SBP_5_CS"/>
</dbReference>
<dbReference type="PANTHER" id="PTHR30290:SF9">
    <property type="entry name" value="OLIGOPEPTIDE-BINDING PROTEIN APPA"/>
    <property type="match status" value="1"/>
</dbReference>
<dbReference type="Gene3D" id="3.10.105.10">
    <property type="entry name" value="Dipeptide-binding Protein, Domain 3"/>
    <property type="match status" value="1"/>
</dbReference>
<dbReference type="Proteomes" id="UP001524478">
    <property type="component" value="Unassembled WGS sequence"/>
</dbReference>
<keyword evidence="3" id="KW-0813">Transport</keyword>
<dbReference type="InterPro" id="IPR000914">
    <property type="entry name" value="SBP_5_dom"/>
</dbReference>
<protein>
    <submittedName>
        <fullName evidence="8">ABC transporter substrate-binding protein</fullName>
    </submittedName>
</protein>
<evidence type="ECO:0000256" key="4">
    <source>
        <dbReference type="ARBA" id="ARBA00022729"/>
    </source>
</evidence>
<dbReference type="SUPFAM" id="SSF53850">
    <property type="entry name" value="Periplasmic binding protein-like II"/>
    <property type="match status" value="1"/>
</dbReference>
<name>A0ABT1S9C9_9FIRM</name>
<feature type="signal peptide" evidence="6">
    <location>
        <begin position="1"/>
        <end position="22"/>
    </location>
</feature>
<dbReference type="InterPro" id="IPR039424">
    <property type="entry name" value="SBP_5"/>
</dbReference>
<comment type="similarity">
    <text evidence="2">Belongs to the bacterial solute-binding protein 5 family.</text>
</comment>
<dbReference type="PANTHER" id="PTHR30290">
    <property type="entry name" value="PERIPLASMIC BINDING COMPONENT OF ABC TRANSPORTER"/>
    <property type="match status" value="1"/>
</dbReference>
<keyword evidence="9" id="KW-1185">Reference proteome</keyword>